<dbReference type="Gene3D" id="3.10.450.360">
    <property type="match status" value="1"/>
</dbReference>
<gene>
    <name evidence="2" type="ORF">Gilli_0334</name>
</gene>
<evidence type="ECO:0000313" key="3">
    <source>
        <dbReference type="Proteomes" id="UP000003844"/>
    </source>
</evidence>
<keyword evidence="2" id="KW-0808">Transferase</keyword>
<feature type="signal peptide" evidence="1">
    <location>
        <begin position="1"/>
        <end position="19"/>
    </location>
</feature>
<dbReference type="GO" id="GO:0016740">
    <property type="term" value="F:transferase activity"/>
    <property type="evidence" value="ECO:0007669"/>
    <property type="project" value="UniProtKB-KW"/>
</dbReference>
<sequence>MKRILLGLFIFGLTTQAYAQVTELPEIKIVAVNYKYLDAAGEEDVAEPVKLLQREAATFNLKNSEYYQDDYDTYFISFFIPQGKILASYDRDGKLLRTAEKFKDIALPKAVSTAVAKRFPGWSVSKDVYLVSYHEAKGASKTYKLLLENGDKRMRIKTDEKGNFL</sequence>
<name>H2BRG3_GILLR</name>
<evidence type="ECO:0000313" key="2">
    <source>
        <dbReference type="EMBL" id="EHQ04482.1"/>
    </source>
</evidence>
<dbReference type="EMBL" id="JH594605">
    <property type="protein sequence ID" value="EHQ04482.1"/>
    <property type="molecule type" value="Genomic_DNA"/>
</dbReference>
<accession>H2BRG3</accession>
<dbReference type="HOGENOM" id="CLU_130973_0_0_10"/>
<evidence type="ECO:0000256" key="1">
    <source>
        <dbReference type="SAM" id="SignalP"/>
    </source>
</evidence>
<reference evidence="3" key="1">
    <citation type="journal article" date="2012" name="Stand. Genomic Sci.">
        <title>Genome sequence of the Antarctic rhodopsins-containing flavobacterium Gillisia limnaea type strain (R-8282(T)).</title>
        <authorList>
            <person name="Riedel T."/>
            <person name="Held B."/>
            <person name="Nolan M."/>
            <person name="Lucas S."/>
            <person name="Lapidus A."/>
            <person name="Tice H."/>
            <person name="Del Rio T.G."/>
            <person name="Cheng J.F."/>
            <person name="Han C."/>
            <person name="Tapia R."/>
            <person name="Goodwin L.A."/>
            <person name="Pitluck S."/>
            <person name="Liolios K."/>
            <person name="Mavromatis K."/>
            <person name="Pagani I."/>
            <person name="Ivanova N."/>
            <person name="Mikhailova N."/>
            <person name="Pati A."/>
            <person name="Chen A."/>
            <person name="Palaniappan K."/>
            <person name="Land M."/>
            <person name="Rohde M."/>
            <person name="Tindall B.J."/>
            <person name="Detter J.C."/>
            <person name="Goker M."/>
            <person name="Bristow J."/>
            <person name="Eisen J.A."/>
            <person name="Markowitz V."/>
            <person name="Hugenholtz P."/>
            <person name="Kyrpides N.C."/>
            <person name="Klenk H.P."/>
            <person name="Woyke T."/>
        </authorList>
    </citation>
    <scope>NUCLEOTIDE SEQUENCE [LARGE SCALE GENOMIC DNA]</scope>
    <source>
        <strain evidence="3">DSM 15749 / LMG 21470 / R-8282</strain>
    </source>
</reference>
<protein>
    <submittedName>
        <fullName evidence="2">Nicotinic acid mononucleotide adenyltransferase</fullName>
    </submittedName>
</protein>
<feature type="chain" id="PRO_5003559926" evidence="1">
    <location>
        <begin position="20"/>
        <end position="165"/>
    </location>
</feature>
<dbReference type="Proteomes" id="UP000003844">
    <property type="component" value="Unassembled WGS sequence"/>
</dbReference>
<keyword evidence="3" id="KW-1185">Reference proteome</keyword>
<keyword evidence="1" id="KW-0732">Signal</keyword>
<dbReference type="SUPFAM" id="SSF160574">
    <property type="entry name" value="BT0923-like"/>
    <property type="match status" value="1"/>
</dbReference>
<dbReference type="eggNOG" id="ENOG50301MK">
    <property type="taxonomic scope" value="Bacteria"/>
</dbReference>
<dbReference type="OrthoDB" id="668160at2"/>
<organism evidence="2 3">
    <name type="scientific">Gillisia limnaea (strain DSM 15749 / LMG 21470 / R-8282)</name>
    <dbReference type="NCBI Taxonomy" id="865937"/>
    <lineage>
        <taxon>Bacteria</taxon>
        <taxon>Pseudomonadati</taxon>
        <taxon>Bacteroidota</taxon>
        <taxon>Flavobacteriia</taxon>
        <taxon>Flavobacteriales</taxon>
        <taxon>Flavobacteriaceae</taxon>
        <taxon>Gillisia</taxon>
    </lineage>
</organism>
<proteinExistence type="predicted"/>
<dbReference type="RefSeq" id="WP_006987374.1">
    <property type="nucleotide sequence ID" value="NZ_JH594605.1"/>
</dbReference>
<dbReference type="AlphaFoldDB" id="H2BRG3"/>